<protein>
    <submittedName>
        <fullName evidence="1">Uncharacterized protein</fullName>
    </submittedName>
</protein>
<gene>
    <name evidence="1" type="ORF">OLMES_2883</name>
</gene>
<reference evidence="1 2" key="1">
    <citation type="submission" date="2017-05" db="EMBL/GenBank/DDBJ databases">
        <title>Genomic insights into alkan degradation activity of Oleiphilus messinensis.</title>
        <authorList>
            <person name="Kozyavkin S.A."/>
            <person name="Slesarev A.I."/>
            <person name="Golyshin P.N."/>
            <person name="Korzhenkov A."/>
            <person name="Golyshina O.N."/>
            <person name="Toshchakov S.V."/>
        </authorList>
    </citation>
    <scope>NUCLEOTIDE SEQUENCE [LARGE SCALE GENOMIC DNA]</scope>
    <source>
        <strain evidence="1 2">ME102</strain>
    </source>
</reference>
<dbReference type="KEGG" id="ome:OLMES_2883"/>
<dbReference type="AlphaFoldDB" id="A0A1Y0I8Y9"/>
<dbReference type="RefSeq" id="WP_087461878.1">
    <property type="nucleotide sequence ID" value="NZ_CP021425.1"/>
</dbReference>
<evidence type="ECO:0000313" key="1">
    <source>
        <dbReference type="EMBL" id="ARU56931.1"/>
    </source>
</evidence>
<proteinExistence type="predicted"/>
<keyword evidence="2" id="KW-1185">Reference proteome</keyword>
<accession>A0A1Y0I8Y9</accession>
<dbReference type="EMBL" id="CP021425">
    <property type="protein sequence ID" value="ARU56931.1"/>
    <property type="molecule type" value="Genomic_DNA"/>
</dbReference>
<name>A0A1Y0I8Y9_9GAMM</name>
<evidence type="ECO:0000313" key="2">
    <source>
        <dbReference type="Proteomes" id="UP000196027"/>
    </source>
</evidence>
<sequence>MSGDLNTLTVIEKITLAALLVIAPPDGRPFTRNAIGAYTFTPSKVLADQFLFQLIDKGIVHTETMTDVVSTTQPGFLSPDVKLRLAIKNDRECFENLIEGLNLKQHASTRNVDVEELLAQVLVDECMMFLTELSSLDISDYKNCDAIYQYLVEILSQRSIPETFMLLWRAVNDSDPIEDRFYYLKGDGGANLERFIQKAYQFHLEYKDSGKRIRPFMKKGKAQTSSITLLLMEELFGIGASYYRHPAPLLSQQPERVIEYLSEDEKVFLSDRVPQWLVKGC</sequence>
<organism evidence="1 2">
    <name type="scientific">Oleiphilus messinensis</name>
    <dbReference type="NCBI Taxonomy" id="141451"/>
    <lineage>
        <taxon>Bacteria</taxon>
        <taxon>Pseudomonadati</taxon>
        <taxon>Pseudomonadota</taxon>
        <taxon>Gammaproteobacteria</taxon>
        <taxon>Oceanospirillales</taxon>
        <taxon>Oleiphilaceae</taxon>
        <taxon>Oleiphilus</taxon>
    </lineage>
</organism>
<dbReference type="Proteomes" id="UP000196027">
    <property type="component" value="Chromosome"/>
</dbReference>